<reference evidence="3" key="1">
    <citation type="journal article" date="2019" name="Int. J. Syst. Evol. Microbiol.">
        <title>The Global Catalogue of Microorganisms (GCM) 10K type strain sequencing project: providing services to taxonomists for standard genome sequencing and annotation.</title>
        <authorList>
            <consortium name="The Broad Institute Genomics Platform"/>
            <consortium name="The Broad Institute Genome Sequencing Center for Infectious Disease"/>
            <person name="Wu L."/>
            <person name="Ma J."/>
        </authorList>
    </citation>
    <scope>NUCLEOTIDE SEQUENCE [LARGE SCALE GENOMIC DNA]</scope>
    <source>
        <strain evidence="3">CCUG 70865</strain>
    </source>
</reference>
<proteinExistence type="predicted"/>
<keyword evidence="3" id="KW-1185">Reference proteome</keyword>
<dbReference type="InterPro" id="IPR016097">
    <property type="entry name" value="DUF695"/>
</dbReference>
<sequence>MGFLDKILGKKDAPIQSNNDFWNWFLKHEKDFFKIVKNRQNIHQDFFGKLAPKLDEVHDGIYFLTGMLDDNTVELILTPDGVIRNIYAIEELVNASPKIEGWKFTSLKPASDIQNIGIDYEGFKFNKDNLKFYPNLHDGYPDEIDLTVVYDNFVEEKRAIIANGVYILLDNYLGELHSVTLIDNMKIVGPNDVTEELIPIEKLKDYLIWREKEFVEKYEGTRHNTENDNYSSFEASKKDGGIVIAIMNSDLLKWDKKASHPWVFITTIPFDGNNNNNGMPDDETYQLLNAIEDEITLELKDLEGYLNIGRQTSANKREIFFACKDFRKPTKVADQLMEKYKSTFEISYEIYKDKYWQSFRNFEQN</sequence>
<dbReference type="Proteomes" id="UP001597138">
    <property type="component" value="Unassembled WGS sequence"/>
</dbReference>
<comment type="caution">
    <text evidence="2">The sequence shown here is derived from an EMBL/GenBank/DDBJ whole genome shotgun (WGS) entry which is preliminary data.</text>
</comment>
<dbReference type="EMBL" id="JBHUDZ010000009">
    <property type="protein sequence ID" value="MFD1602979.1"/>
    <property type="molecule type" value="Genomic_DNA"/>
</dbReference>
<dbReference type="RefSeq" id="WP_379814219.1">
    <property type="nucleotide sequence ID" value="NZ_JBHUDZ010000009.1"/>
</dbReference>
<accession>A0ABW4HBV7</accession>
<evidence type="ECO:0000313" key="2">
    <source>
        <dbReference type="EMBL" id="MFD1602979.1"/>
    </source>
</evidence>
<dbReference type="Pfam" id="PF05117">
    <property type="entry name" value="DUF695"/>
    <property type="match status" value="1"/>
</dbReference>
<organism evidence="2 3">
    <name type="scientific">Flavobacterium artemisiae</name>
    <dbReference type="NCBI Taxonomy" id="2126556"/>
    <lineage>
        <taxon>Bacteria</taxon>
        <taxon>Pseudomonadati</taxon>
        <taxon>Bacteroidota</taxon>
        <taxon>Flavobacteriia</taxon>
        <taxon>Flavobacteriales</taxon>
        <taxon>Flavobacteriaceae</taxon>
        <taxon>Flavobacterium</taxon>
    </lineage>
</organism>
<feature type="domain" description="DUF695" evidence="1">
    <location>
        <begin position="244"/>
        <end position="362"/>
    </location>
</feature>
<gene>
    <name evidence="2" type="ORF">ACFSC2_09550</name>
</gene>
<evidence type="ECO:0000259" key="1">
    <source>
        <dbReference type="Pfam" id="PF05117"/>
    </source>
</evidence>
<protein>
    <submittedName>
        <fullName evidence="2">DUF695 domain-containing protein</fullName>
    </submittedName>
</protein>
<evidence type="ECO:0000313" key="3">
    <source>
        <dbReference type="Proteomes" id="UP001597138"/>
    </source>
</evidence>
<name>A0ABW4HBV7_9FLAO</name>